<reference evidence="6" key="1">
    <citation type="submission" date="2021-06" db="EMBL/GenBank/DDBJ databases">
        <authorList>
            <consortium name="DOE Joint Genome Institute"/>
            <person name="Mondo S.J."/>
            <person name="Amses K.R."/>
            <person name="Simmons D.R."/>
            <person name="Longcore J.E."/>
            <person name="Seto K."/>
            <person name="Alves G.H."/>
            <person name="Bonds A.E."/>
            <person name="Quandt C.A."/>
            <person name="Davis W.J."/>
            <person name="Chang Y."/>
            <person name="Letcher P.M."/>
            <person name="Powell M.J."/>
            <person name="Kuo A."/>
            <person name="Labutti K."/>
            <person name="Pangilinan J."/>
            <person name="Andreopoulos W."/>
            <person name="Tritt A."/>
            <person name="Riley R."/>
            <person name="Hundley H."/>
            <person name="Johnson J."/>
            <person name="Lipzen A."/>
            <person name="Barry K."/>
            <person name="Berbee M.L."/>
            <person name="Buchler N.E."/>
            <person name="Grigoriev I.V."/>
            <person name="Spatafora J.W."/>
            <person name="Stajich J.E."/>
            <person name="James T.Y."/>
        </authorList>
    </citation>
    <scope>NUCLEOTIDE SEQUENCE</scope>
    <source>
        <strain evidence="6">AG</strain>
    </source>
</reference>
<dbReference type="PANTHER" id="PTHR10545:SF29">
    <property type="entry name" value="GH14572P-RELATED"/>
    <property type="match status" value="1"/>
</dbReference>
<evidence type="ECO:0000259" key="5">
    <source>
        <dbReference type="PROSITE" id="PS51186"/>
    </source>
</evidence>
<dbReference type="PROSITE" id="PS51186">
    <property type="entry name" value="GNAT"/>
    <property type="match status" value="1"/>
</dbReference>
<name>A0AAD5HHZ8_UMBRA</name>
<dbReference type="GO" id="GO:0008080">
    <property type="term" value="F:N-acetyltransferase activity"/>
    <property type="evidence" value="ECO:0007669"/>
    <property type="project" value="UniProtKB-ARBA"/>
</dbReference>
<accession>A0AAD5HHZ8</accession>
<keyword evidence="7" id="KW-1185">Reference proteome</keyword>
<feature type="transmembrane region" description="Helical" evidence="4">
    <location>
        <begin position="6"/>
        <end position="25"/>
    </location>
</feature>
<dbReference type="InterPro" id="IPR016181">
    <property type="entry name" value="Acyl_CoA_acyltransferase"/>
</dbReference>
<dbReference type="Pfam" id="PF00583">
    <property type="entry name" value="Acetyltransf_1"/>
    <property type="match status" value="1"/>
</dbReference>
<organism evidence="6 7">
    <name type="scientific">Umbelopsis ramanniana AG</name>
    <dbReference type="NCBI Taxonomy" id="1314678"/>
    <lineage>
        <taxon>Eukaryota</taxon>
        <taxon>Fungi</taxon>
        <taxon>Fungi incertae sedis</taxon>
        <taxon>Mucoromycota</taxon>
        <taxon>Mucoromycotina</taxon>
        <taxon>Umbelopsidomycetes</taxon>
        <taxon>Umbelopsidales</taxon>
        <taxon>Umbelopsidaceae</taxon>
        <taxon>Umbelopsis</taxon>
    </lineage>
</organism>
<dbReference type="AlphaFoldDB" id="A0AAD5HHZ8"/>
<evidence type="ECO:0000313" key="7">
    <source>
        <dbReference type="Proteomes" id="UP001206595"/>
    </source>
</evidence>
<keyword evidence="4" id="KW-1133">Transmembrane helix</keyword>
<sequence>MLSLTLWFGSFHSAICLHFFLLSFLPCPISMTATFQIRPAKPSDAGLILSFIKALAEYEKLAHEVTATEEQLHKNLFEHKYAEVVIGYHKESDASEEVPVGFALFFHNFSTFVGKPGIYLEDLFVLKEYRGFGYGKKLLTHLAKLARDRDCGRYEWVVLDWNEPSIAFYKALGAEPQKQWIIQRVDGKALDDLANM</sequence>
<evidence type="ECO:0000256" key="4">
    <source>
        <dbReference type="SAM" id="Phobius"/>
    </source>
</evidence>
<gene>
    <name evidence="6" type="ORF">K450DRAFT_221670</name>
</gene>
<comment type="caution">
    <text evidence="6">The sequence shown here is derived from an EMBL/GenBank/DDBJ whole genome shotgun (WGS) entry which is preliminary data.</text>
</comment>
<evidence type="ECO:0000256" key="1">
    <source>
        <dbReference type="ARBA" id="ARBA00008694"/>
    </source>
</evidence>
<evidence type="ECO:0000313" key="6">
    <source>
        <dbReference type="EMBL" id="KAI8583544.1"/>
    </source>
</evidence>
<evidence type="ECO:0000256" key="2">
    <source>
        <dbReference type="ARBA" id="ARBA00022679"/>
    </source>
</evidence>
<keyword evidence="2" id="KW-0808">Transferase</keyword>
<dbReference type="InterPro" id="IPR051016">
    <property type="entry name" value="Diverse_Substrate_AcTransf"/>
</dbReference>
<keyword evidence="3" id="KW-0012">Acyltransferase</keyword>
<dbReference type="Gene3D" id="3.40.630.30">
    <property type="match status" value="1"/>
</dbReference>
<protein>
    <recommendedName>
        <fullName evidence="5">N-acetyltransferase domain-containing protein</fullName>
    </recommendedName>
</protein>
<dbReference type="Proteomes" id="UP001206595">
    <property type="component" value="Unassembled WGS sequence"/>
</dbReference>
<dbReference type="CDD" id="cd04301">
    <property type="entry name" value="NAT_SF"/>
    <property type="match status" value="1"/>
</dbReference>
<dbReference type="SUPFAM" id="SSF55729">
    <property type="entry name" value="Acyl-CoA N-acyltransferases (Nat)"/>
    <property type="match status" value="1"/>
</dbReference>
<dbReference type="EMBL" id="MU620895">
    <property type="protein sequence ID" value="KAI8583544.1"/>
    <property type="molecule type" value="Genomic_DNA"/>
</dbReference>
<keyword evidence="4" id="KW-0472">Membrane</keyword>
<dbReference type="FunFam" id="3.40.630.30:FF:000064">
    <property type="entry name" value="GNAT family acetyltransferase"/>
    <property type="match status" value="1"/>
</dbReference>
<dbReference type="RefSeq" id="XP_051448548.1">
    <property type="nucleotide sequence ID" value="XM_051585765.1"/>
</dbReference>
<dbReference type="PANTHER" id="PTHR10545">
    <property type="entry name" value="DIAMINE N-ACETYLTRANSFERASE"/>
    <property type="match status" value="1"/>
</dbReference>
<dbReference type="GeneID" id="75911113"/>
<proteinExistence type="inferred from homology"/>
<feature type="domain" description="N-acetyltransferase" evidence="5">
    <location>
        <begin position="35"/>
        <end position="196"/>
    </location>
</feature>
<evidence type="ECO:0000256" key="3">
    <source>
        <dbReference type="ARBA" id="ARBA00023315"/>
    </source>
</evidence>
<keyword evidence="4" id="KW-0812">Transmembrane</keyword>
<reference evidence="6" key="2">
    <citation type="journal article" date="2022" name="Proc. Natl. Acad. Sci. U.S.A.">
        <title>Diploid-dominant life cycles characterize the early evolution of Fungi.</title>
        <authorList>
            <person name="Amses K.R."/>
            <person name="Simmons D.R."/>
            <person name="Longcore J.E."/>
            <person name="Mondo S.J."/>
            <person name="Seto K."/>
            <person name="Jeronimo G.H."/>
            <person name="Bonds A.E."/>
            <person name="Quandt C.A."/>
            <person name="Davis W.J."/>
            <person name="Chang Y."/>
            <person name="Federici B.A."/>
            <person name="Kuo A."/>
            <person name="LaButti K."/>
            <person name="Pangilinan J."/>
            <person name="Andreopoulos W."/>
            <person name="Tritt A."/>
            <person name="Riley R."/>
            <person name="Hundley H."/>
            <person name="Johnson J."/>
            <person name="Lipzen A."/>
            <person name="Barry K."/>
            <person name="Lang B.F."/>
            <person name="Cuomo C.A."/>
            <person name="Buchler N.E."/>
            <person name="Grigoriev I.V."/>
            <person name="Spatafora J.W."/>
            <person name="Stajich J.E."/>
            <person name="James T.Y."/>
        </authorList>
    </citation>
    <scope>NUCLEOTIDE SEQUENCE</scope>
    <source>
        <strain evidence="6">AG</strain>
    </source>
</reference>
<dbReference type="InterPro" id="IPR000182">
    <property type="entry name" value="GNAT_dom"/>
</dbReference>
<comment type="similarity">
    <text evidence="1">Belongs to the acetyltransferase family.</text>
</comment>